<dbReference type="HOGENOM" id="CLU_911269_0_0_3"/>
<sequence>MDSSQQIHEALNQKDYKKALLVALSNSLEIKVKTSLKTDNQTYSVTKKINLIQGSHDHIDSELLNSEYESVINFHHKQVKEIHQTWEQNRETLLQAFEIMSGGNVNLEPLKIGHSKPPAEDLKQEYISDIPEDFEDFGVEENPAVSSMEFDDFEETTEDEFTQIISPDDVEEHSYDDFEDSFEGDAIEENWVDDVVIQDSPTQEENTSQNNYVNDYVAMDEEEADSLFSDEDDDFATVDSSGESATEEDWGDLLNESENNATAEAVSPDNIDNWNEWIESQDNGEISCNPEEIDWSEDDWSDTPA</sequence>
<name>K9YH25_CYASC</name>
<protein>
    <submittedName>
        <fullName evidence="2">Uncharacterized protein</fullName>
    </submittedName>
</protein>
<dbReference type="KEGG" id="csn:Cyast_0181"/>
<organism evidence="2 3">
    <name type="scientific">Cyanobacterium stanieri (strain ATCC 29140 / PCC 7202)</name>
    <dbReference type="NCBI Taxonomy" id="292563"/>
    <lineage>
        <taxon>Bacteria</taxon>
        <taxon>Bacillati</taxon>
        <taxon>Cyanobacteriota</taxon>
        <taxon>Cyanophyceae</taxon>
        <taxon>Oscillatoriophycideae</taxon>
        <taxon>Chroococcales</taxon>
        <taxon>Geminocystaceae</taxon>
        <taxon>Cyanobacterium</taxon>
    </lineage>
</organism>
<accession>K9YH25</accession>
<dbReference type="AlphaFoldDB" id="K9YH25"/>
<feature type="compositionally biased region" description="Polar residues" evidence="1">
    <location>
        <begin position="270"/>
        <end position="286"/>
    </location>
</feature>
<dbReference type="Proteomes" id="UP000010483">
    <property type="component" value="Chromosome"/>
</dbReference>
<evidence type="ECO:0000313" key="2">
    <source>
        <dbReference type="EMBL" id="AFZ46164.1"/>
    </source>
</evidence>
<evidence type="ECO:0000313" key="3">
    <source>
        <dbReference type="Proteomes" id="UP000010483"/>
    </source>
</evidence>
<reference evidence="3" key="1">
    <citation type="journal article" date="2013" name="Proc. Natl. Acad. Sci. U.S.A.">
        <title>Improving the coverage of the cyanobacterial phylum using diversity-driven genome sequencing.</title>
        <authorList>
            <person name="Shih P.M."/>
            <person name="Wu D."/>
            <person name="Latifi A."/>
            <person name="Axen S.D."/>
            <person name="Fewer D.P."/>
            <person name="Talla E."/>
            <person name="Calteau A."/>
            <person name="Cai F."/>
            <person name="Tandeau de Marsac N."/>
            <person name="Rippka R."/>
            <person name="Herdman M."/>
            <person name="Sivonen K."/>
            <person name="Coursin T."/>
            <person name="Laurent T."/>
            <person name="Goodwin L."/>
            <person name="Nolan M."/>
            <person name="Davenport K.W."/>
            <person name="Han C.S."/>
            <person name="Rubin E.M."/>
            <person name="Eisen J.A."/>
            <person name="Woyke T."/>
            <person name="Gugger M."/>
            <person name="Kerfeld C.A."/>
        </authorList>
    </citation>
    <scope>NUCLEOTIDE SEQUENCE [LARGE SCALE GENOMIC DNA]</scope>
    <source>
        <strain evidence="3">ATCC 29140 / PCC 7202</strain>
    </source>
</reference>
<dbReference type="STRING" id="292563.Cyast_0181"/>
<dbReference type="BioCyc" id="CSTA292563:G1353-183-MONOMER"/>
<proteinExistence type="predicted"/>
<dbReference type="EMBL" id="CP003940">
    <property type="protein sequence ID" value="AFZ46164.1"/>
    <property type="molecule type" value="Genomic_DNA"/>
</dbReference>
<feature type="compositionally biased region" description="Acidic residues" evidence="1">
    <location>
        <begin position="291"/>
        <end position="305"/>
    </location>
</feature>
<keyword evidence="3" id="KW-1185">Reference proteome</keyword>
<gene>
    <name evidence="2" type="ordered locus">Cyast_0181</name>
</gene>
<feature type="region of interest" description="Disordered" evidence="1">
    <location>
        <begin position="229"/>
        <end position="305"/>
    </location>
</feature>
<evidence type="ECO:0000256" key="1">
    <source>
        <dbReference type="SAM" id="MobiDB-lite"/>
    </source>
</evidence>